<feature type="non-terminal residue" evidence="2">
    <location>
        <position position="1"/>
    </location>
</feature>
<gene>
    <name evidence="2" type="ORF">F3C24_28060</name>
</gene>
<dbReference type="InterPro" id="IPR050463">
    <property type="entry name" value="Gfo/Idh/MocA_oxidrdct_glycsds"/>
</dbReference>
<evidence type="ECO:0000259" key="1">
    <source>
        <dbReference type="Pfam" id="PF22725"/>
    </source>
</evidence>
<dbReference type="AlphaFoldDB" id="A0A642B564"/>
<reference evidence="2" key="1">
    <citation type="journal article" date="2019" name="Nat. Med.">
        <title>A library of human gut bacterial isolates paired with longitudinal multiomics data enables mechanistic microbiome research.</title>
        <authorList>
            <person name="Poyet M."/>
            <person name="Groussin M."/>
            <person name="Gibbons S.M."/>
            <person name="Avila-Pacheco J."/>
            <person name="Jiang X."/>
            <person name="Kearney S.M."/>
            <person name="Perrotta A.R."/>
            <person name="Berdy B."/>
            <person name="Zhao S."/>
            <person name="Lieberman T.D."/>
            <person name="Swanson P.K."/>
            <person name="Smith M."/>
            <person name="Roesemann S."/>
            <person name="Alexander J.E."/>
            <person name="Rich S.A."/>
            <person name="Livny J."/>
            <person name="Vlamakis H."/>
            <person name="Clish C."/>
            <person name="Bullock K."/>
            <person name="Deik A."/>
            <person name="Scott J."/>
            <person name="Pierce K.A."/>
            <person name="Xavier R.J."/>
            <person name="Alm E.J."/>
        </authorList>
    </citation>
    <scope>NUCLEOTIDE SEQUENCE</scope>
    <source>
        <strain evidence="2">BIOML-A21</strain>
    </source>
</reference>
<sequence>YKDFSKGLMTELACHQLQIGSWALQKLPEKVMGHGAITYWKDGREVYDNVSGIYVFDEGMKMTFDSIISNKFYGLEEQIMGNLGTVEPEKGRYYFESVAPAPAFLQLVNDWENKMFDSLPFAGTSWAPETANANTGEFILGERPKGDGTSLLLEAFVEAVITQKQPERIAEEGYYASMLCLLGHQAMEEEKTLYFPDEYKIDYLNHQSKTLETV</sequence>
<proteinExistence type="predicted"/>
<evidence type="ECO:0000313" key="2">
    <source>
        <dbReference type="EMBL" id="KAA4602880.1"/>
    </source>
</evidence>
<dbReference type="Gene3D" id="3.30.360.10">
    <property type="entry name" value="Dihydrodipicolinate Reductase, domain 2"/>
    <property type="match status" value="1"/>
</dbReference>
<protein>
    <submittedName>
        <fullName evidence="2">Gfo/Idh/MocA family oxidoreductase</fullName>
    </submittedName>
</protein>
<dbReference type="Pfam" id="PF22725">
    <property type="entry name" value="GFO_IDH_MocA_C3"/>
    <property type="match status" value="1"/>
</dbReference>
<name>A0A642B564_BACOV</name>
<dbReference type="InterPro" id="IPR055170">
    <property type="entry name" value="GFO_IDH_MocA-like_dom"/>
</dbReference>
<accession>A0A642B564</accession>
<dbReference type="SUPFAM" id="SSF55347">
    <property type="entry name" value="Glyceraldehyde-3-phosphate dehydrogenase-like, C-terminal domain"/>
    <property type="match status" value="1"/>
</dbReference>
<dbReference type="PANTHER" id="PTHR43818">
    <property type="entry name" value="BCDNA.GH03377"/>
    <property type="match status" value="1"/>
</dbReference>
<organism evidence="2">
    <name type="scientific">Bacteroides ovatus</name>
    <dbReference type="NCBI Taxonomy" id="28116"/>
    <lineage>
        <taxon>Bacteria</taxon>
        <taxon>Pseudomonadati</taxon>
        <taxon>Bacteroidota</taxon>
        <taxon>Bacteroidia</taxon>
        <taxon>Bacteroidales</taxon>
        <taxon>Bacteroidaceae</taxon>
        <taxon>Bacteroides</taxon>
    </lineage>
</organism>
<comment type="caution">
    <text evidence="2">The sequence shown here is derived from an EMBL/GenBank/DDBJ whole genome shotgun (WGS) entry which is preliminary data.</text>
</comment>
<feature type="domain" description="GFO/IDH/MocA-like oxidoreductase" evidence="1">
    <location>
        <begin position="5"/>
        <end position="86"/>
    </location>
</feature>
<dbReference type="EMBL" id="VWFV01000232">
    <property type="protein sequence ID" value="KAA4602880.1"/>
    <property type="molecule type" value="Genomic_DNA"/>
</dbReference>
<dbReference type="PANTHER" id="PTHR43818:SF12">
    <property type="entry name" value="NADH-DEPENDENT DEHYDROGENASE-RELATED"/>
    <property type="match status" value="1"/>
</dbReference>